<sequence>MSTYLLNRIRLMHPGEVVLRALEQGRDLVEYLLLRDRLTPAIGEQPFRAPLRRCCTERLTAIWENNPWHGKTLLQLLAGRFAANGVLYDLPPEDPWNYCADRRRRLPRIMGRRYIFKRMYEEANMQFLGTLNRHYHLVHLAKAAALARLPAKCVLAQLEDWVRCNPYMVGINWADPLHTAIRVTNWCLIFCLLGMRRVPATLARSLHLQGVFIEKHLSFGSSAGNHLLGELWGLFFLGHCLPELPRAHRWRKLTLDRLPAEIERQFLDDGLHFERSLSYHRYVVEYLLLVLLAARHLGVPFPERAAERLHRAVAVLRTFVTSRGEVPAFGDHGHEITTDIHYLSFEHEDLFVSVLALGAAVFRDRTLLPQGWCGSQRLPWWLAEDDYAWLERVRPAPRQLHSQALRASGFFILADGRREEEATAAIVRCGPMGLRPLHAHAHADMLSFVLFHRGLAFLIDPGTYGYHFKGRRWREYFRSTAAHNTLQVRDWNQARSGGAMIWLDPVEGTLEAWADGPGDVVFQGRHEGWRKVRVIHHRRLHLEPRSVTLTVEDWLESEGPWPVRLHYHLHPEVELHELAQNRFVLERNGLALRLDLPSNAQVERWRGDDRVPAGWHSPLFGIRYPCWTVRASLEAAPGETLRTRIQPVECPR</sequence>
<accession>A0A3N1XXQ7</accession>
<dbReference type="SUPFAM" id="SSF48230">
    <property type="entry name" value="Chondroitin AC/alginate lyase"/>
    <property type="match status" value="1"/>
</dbReference>
<name>A0A3N1XXQ7_9GAMM</name>
<dbReference type="GO" id="GO:0016829">
    <property type="term" value="F:lyase activity"/>
    <property type="evidence" value="ECO:0007669"/>
    <property type="project" value="UniProtKB-KW"/>
</dbReference>
<keyword evidence="4" id="KW-0456">Lyase</keyword>
<dbReference type="RefSeq" id="WP_123402104.1">
    <property type="nucleotide sequence ID" value="NZ_RJVI01000003.1"/>
</dbReference>
<dbReference type="PANTHER" id="PTHR39210">
    <property type="entry name" value="HEPARIN-SULFATE LYASE"/>
    <property type="match status" value="1"/>
</dbReference>
<dbReference type="PANTHER" id="PTHR39210:SF1">
    <property type="entry name" value="HEPARIN-SULFATE LYASE"/>
    <property type="match status" value="1"/>
</dbReference>
<protein>
    <submittedName>
        <fullName evidence="7">Putative heparinase superfamily protein</fullName>
    </submittedName>
</protein>
<keyword evidence="2" id="KW-0732">Signal</keyword>
<dbReference type="InterPro" id="IPR008929">
    <property type="entry name" value="Chondroitin_lyas"/>
</dbReference>
<feature type="domain" description="Heparinase II/III-like C-terminal" evidence="5">
    <location>
        <begin position="401"/>
        <end position="623"/>
    </location>
</feature>
<dbReference type="OrthoDB" id="9763014at2"/>
<dbReference type="Gene3D" id="2.70.98.70">
    <property type="match status" value="1"/>
</dbReference>
<organism evidence="7 8">
    <name type="scientific">Inmirania thermothiophila</name>
    <dbReference type="NCBI Taxonomy" id="1750597"/>
    <lineage>
        <taxon>Bacteria</taxon>
        <taxon>Pseudomonadati</taxon>
        <taxon>Pseudomonadota</taxon>
        <taxon>Gammaproteobacteria</taxon>
        <taxon>Chromatiales</taxon>
        <taxon>Ectothiorhodospiraceae</taxon>
        <taxon>Inmirania</taxon>
    </lineage>
</organism>
<evidence type="ECO:0000259" key="5">
    <source>
        <dbReference type="Pfam" id="PF07940"/>
    </source>
</evidence>
<gene>
    <name evidence="7" type="ORF">EDC57_2379</name>
</gene>
<dbReference type="InterPro" id="IPR012480">
    <property type="entry name" value="Hepar_II_III_C"/>
</dbReference>
<dbReference type="Pfam" id="PF07940">
    <property type="entry name" value="Hepar_II_III_C"/>
    <property type="match status" value="1"/>
</dbReference>
<dbReference type="AlphaFoldDB" id="A0A3N1XXQ7"/>
<evidence type="ECO:0000259" key="6">
    <source>
        <dbReference type="Pfam" id="PF16889"/>
    </source>
</evidence>
<evidence type="ECO:0000313" key="7">
    <source>
        <dbReference type="EMBL" id="ROR29707.1"/>
    </source>
</evidence>
<dbReference type="Gene3D" id="1.50.10.100">
    <property type="entry name" value="Chondroitin AC/alginate lyase"/>
    <property type="match status" value="1"/>
</dbReference>
<feature type="domain" description="Heparin-sulfate lyase N-terminal" evidence="6">
    <location>
        <begin position="131"/>
        <end position="332"/>
    </location>
</feature>
<evidence type="ECO:0000313" key="8">
    <source>
        <dbReference type="Proteomes" id="UP000276634"/>
    </source>
</evidence>
<comment type="subcellular location">
    <subcellularLocation>
        <location evidence="1">Periplasm</location>
    </subcellularLocation>
</comment>
<evidence type="ECO:0000256" key="2">
    <source>
        <dbReference type="ARBA" id="ARBA00022729"/>
    </source>
</evidence>
<comment type="caution">
    <text evidence="7">The sequence shown here is derived from an EMBL/GenBank/DDBJ whole genome shotgun (WGS) entry which is preliminary data.</text>
</comment>
<keyword evidence="3" id="KW-0574">Periplasm</keyword>
<evidence type="ECO:0000256" key="3">
    <source>
        <dbReference type="ARBA" id="ARBA00022764"/>
    </source>
</evidence>
<dbReference type="Proteomes" id="UP000276634">
    <property type="component" value="Unassembled WGS sequence"/>
</dbReference>
<dbReference type="Pfam" id="PF16889">
    <property type="entry name" value="Hepar_II_III_N"/>
    <property type="match status" value="1"/>
</dbReference>
<reference evidence="7 8" key="1">
    <citation type="submission" date="2018-11" db="EMBL/GenBank/DDBJ databases">
        <title>Genomic Encyclopedia of Type Strains, Phase IV (KMG-IV): sequencing the most valuable type-strain genomes for metagenomic binning, comparative biology and taxonomic classification.</title>
        <authorList>
            <person name="Goeker M."/>
        </authorList>
    </citation>
    <scope>NUCLEOTIDE SEQUENCE [LARGE SCALE GENOMIC DNA]</scope>
    <source>
        <strain evidence="7 8">DSM 100275</strain>
    </source>
</reference>
<dbReference type="GO" id="GO:0042597">
    <property type="term" value="C:periplasmic space"/>
    <property type="evidence" value="ECO:0007669"/>
    <property type="project" value="UniProtKB-SubCell"/>
</dbReference>
<evidence type="ECO:0000256" key="1">
    <source>
        <dbReference type="ARBA" id="ARBA00004418"/>
    </source>
</evidence>
<evidence type="ECO:0000256" key="4">
    <source>
        <dbReference type="ARBA" id="ARBA00023239"/>
    </source>
</evidence>
<keyword evidence="8" id="KW-1185">Reference proteome</keyword>
<proteinExistence type="predicted"/>
<dbReference type="InterPro" id="IPR031680">
    <property type="entry name" value="Hepar_II_III_N"/>
</dbReference>
<dbReference type="EMBL" id="RJVI01000003">
    <property type="protein sequence ID" value="ROR29707.1"/>
    <property type="molecule type" value="Genomic_DNA"/>
</dbReference>